<dbReference type="Proteomes" id="UP001187221">
    <property type="component" value="Unassembled WGS sequence"/>
</dbReference>
<dbReference type="CDD" id="cd03088">
    <property type="entry name" value="ManB"/>
    <property type="match status" value="1"/>
</dbReference>
<evidence type="ECO:0000259" key="9">
    <source>
        <dbReference type="Pfam" id="PF02878"/>
    </source>
</evidence>
<evidence type="ECO:0000256" key="2">
    <source>
        <dbReference type="ARBA" id="ARBA00010231"/>
    </source>
</evidence>
<dbReference type="SUPFAM" id="SSF53738">
    <property type="entry name" value="Phosphoglucomutase, first 3 domains"/>
    <property type="match status" value="3"/>
</dbReference>
<dbReference type="InterPro" id="IPR005843">
    <property type="entry name" value="A-D-PHexomutase_C"/>
</dbReference>
<dbReference type="SUPFAM" id="SSF55957">
    <property type="entry name" value="Phosphoglucomutase, C-terminal domain"/>
    <property type="match status" value="1"/>
</dbReference>
<dbReference type="EMBL" id="BTFW01000001">
    <property type="protein sequence ID" value="GMM60926.1"/>
    <property type="molecule type" value="Genomic_DNA"/>
</dbReference>
<evidence type="ECO:0000256" key="5">
    <source>
        <dbReference type="ARBA" id="ARBA00022842"/>
    </source>
</evidence>
<feature type="domain" description="Alpha-D-phosphohexomutase C-terminal" evidence="8">
    <location>
        <begin position="399"/>
        <end position="456"/>
    </location>
</feature>
<organism evidence="12 13">
    <name type="scientific">Novosphingobium pituita</name>
    <dbReference type="NCBI Taxonomy" id="3056842"/>
    <lineage>
        <taxon>Bacteria</taxon>
        <taxon>Pseudomonadati</taxon>
        <taxon>Pseudomonadota</taxon>
        <taxon>Alphaproteobacteria</taxon>
        <taxon>Sphingomonadales</taxon>
        <taxon>Sphingomonadaceae</taxon>
        <taxon>Novosphingobium</taxon>
    </lineage>
</organism>
<evidence type="ECO:0000256" key="3">
    <source>
        <dbReference type="ARBA" id="ARBA00022553"/>
    </source>
</evidence>
<dbReference type="InterPro" id="IPR036900">
    <property type="entry name" value="A-D-PHexomutase_C_sf"/>
</dbReference>
<sequence>MTDRVCFTYTCAFLQHMAAIGQFAPGMAVAIAGDLRPSSPRILGACASAIVHCGGIVDHCGFVPSPAVAAYGFARGIPSLMVTGSHIPDDRNGIKFNRADGEVLKPDEAAIRAQGVDLPDLFDAAGMLRTAPAPTPPCDAATPYVARYVDFFGPDALAGLKLGVYQHSAVGRDDVLEIVTALGAQAVALARSDTFIPVDTEAVRPVDQELARQWAAEFGFDAILSTDGDSDRPLLADETGQWLRGDVLGVLCAQALGITALATPVSSNSALELSGLFSQVVRTRIGSPFVIEAMNTLIALGETACGYEANGGFILGSPVTQEGRTLAALPTRDAVLPMLAVLAQARRSGLSVSALRATLPPRFTASDRLQNYPTAKSQALVARLGEGEAPAVLAKVGDLFGSFAGPATLFNQVDGLRITFASGDIIHLRPSGNAPELRVYTEGDTPERAATLLEQAMAVVVALP</sequence>
<evidence type="ECO:0000259" key="11">
    <source>
        <dbReference type="Pfam" id="PF02880"/>
    </source>
</evidence>
<comment type="similarity">
    <text evidence="2 7">Belongs to the phosphohexose mutase family.</text>
</comment>
<keyword evidence="5 7" id="KW-0460">Magnesium</keyword>
<dbReference type="PROSITE" id="PS00710">
    <property type="entry name" value="PGM_PMM"/>
    <property type="match status" value="1"/>
</dbReference>
<protein>
    <submittedName>
        <fullName evidence="12">Phosphomannomutase</fullName>
    </submittedName>
</protein>
<evidence type="ECO:0000313" key="13">
    <source>
        <dbReference type="Proteomes" id="UP001187221"/>
    </source>
</evidence>
<feature type="domain" description="Alpha-D-phosphohexomutase alpha/beta/alpha" evidence="9">
    <location>
        <begin position="17"/>
        <end position="113"/>
    </location>
</feature>
<keyword evidence="4 7" id="KW-0479">Metal-binding</keyword>
<feature type="domain" description="Alpha-D-phosphohexomutase alpha/beta/alpha" evidence="10">
    <location>
        <begin position="143"/>
        <end position="240"/>
    </location>
</feature>
<evidence type="ECO:0000256" key="1">
    <source>
        <dbReference type="ARBA" id="ARBA00001946"/>
    </source>
</evidence>
<dbReference type="InterPro" id="IPR005844">
    <property type="entry name" value="A-D-PHexomutase_a/b/a-I"/>
</dbReference>
<comment type="cofactor">
    <cofactor evidence="1">
        <name>Mg(2+)</name>
        <dbReference type="ChEBI" id="CHEBI:18420"/>
    </cofactor>
</comment>
<dbReference type="Pfam" id="PF02878">
    <property type="entry name" value="PGM_PMM_I"/>
    <property type="match status" value="1"/>
</dbReference>
<dbReference type="PANTHER" id="PTHR42946:SF1">
    <property type="entry name" value="PHOSPHOGLUCOMUTASE (ALPHA-D-GLUCOSE-1,6-BISPHOSPHATE-DEPENDENT)"/>
    <property type="match status" value="1"/>
</dbReference>
<evidence type="ECO:0000259" key="10">
    <source>
        <dbReference type="Pfam" id="PF02879"/>
    </source>
</evidence>
<dbReference type="InterPro" id="IPR016066">
    <property type="entry name" value="A-D-PHexomutase_CS"/>
</dbReference>
<feature type="domain" description="Alpha-D-phosphohexomutase alpha/beta/alpha" evidence="11">
    <location>
        <begin position="245"/>
        <end position="362"/>
    </location>
</feature>
<evidence type="ECO:0000256" key="7">
    <source>
        <dbReference type="RuleBase" id="RU004326"/>
    </source>
</evidence>
<reference evidence="12 13" key="1">
    <citation type="submission" date="2023-06" db="EMBL/GenBank/DDBJ databases">
        <title>Draft genome sequence of Novosphingobium sp. strain IK01.</title>
        <authorList>
            <person name="Hatamoto M."/>
            <person name="Ikarashi T."/>
            <person name="Yamaguchi T."/>
        </authorList>
    </citation>
    <scope>NUCLEOTIDE SEQUENCE [LARGE SCALE GENOMIC DNA]</scope>
    <source>
        <strain evidence="12 13">IK01</strain>
    </source>
</reference>
<dbReference type="Gene3D" id="3.40.120.10">
    <property type="entry name" value="Alpha-D-Glucose-1,6-Bisphosphate, subunit A, domain 3"/>
    <property type="match status" value="3"/>
</dbReference>
<name>A0ABQ6P9Z9_9SPHN</name>
<proteinExistence type="inferred from homology"/>
<accession>A0ABQ6P9Z9</accession>
<dbReference type="Pfam" id="PF02879">
    <property type="entry name" value="PGM_PMM_II"/>
    <property type="match status" value="1"/>
</dbReference>
<dbReference type="InterPro" id="IPR050060">
    <property type="entry name" value="Phosphoglucosamine_mutase"/>
</dbReference>
<dbReference type="Pfam" id="PF02880">
    <property type="entry name" value="PGM_PMM_III"/>
    <property type="match status" value="1"/>
</dbReference>
<keyword evidence="6" id="KW-0413">Isomerase</keyword>
<dbReference type="InterPro" id="IPR005845">
    <property type="entry name" value="A-D-PHexomutase_a/b/a-II"/>
</dbReference>
<keyword evidence="13" id="KW-1185">Reference proteome</keyword>
<evidence type="ECO:0000256" key="4">
    <source>
        <dbReference type="ARBA" id="ARBA00022723"/>
    </source>
</evidence>
<dbReference type="InterPro" id="IPR016055">
    <property type="entry name" value="A-D-PHexomutase_a/b/a-I/II/III"/>
</dbReference>
<dbReference type="Gene3D" id="3.30.310.50">
    <property type="entry name" value="Alpha-D-phosphohexomutase, C-terminal domain"/>
    <property type="match status" value="1"/>
</dbReference>
<evidence type="ECO:0000259" key="8">
    <source>
        <dbReference type="Pfam" id="PF00408"/>
    </source>
</evidence>
<keyword evidence="3" id="KW-0597">Phosphoprotein</keyword>
<evidence type="ECO:0000313" key="12">
    <source>
        <dbReference type="EMBL" id="GMM60926.1"/>
    </source>
</evidence>
<comment type="caution">
    <text evidence="12">The sequence shown here is derived from an EMBL/GenBank/DDBJ whole genome shotgun (WGS) entry which is preliminary data.</text>
</comment>
<dbReference type="InterPro" id="IPR005846">
    <property type="entry name" value="A-D-PHexomutase_a/b/a-III"/>
</dbReference>
<dbReference type="Pfam" id="PF00408">
    <property type="entry name" value="PGM_PMM_IV"/>
    <property type="match status" value="1"/>
</dbReference>
<gene>
    <name evidence="12" type="ORF">NUTIK01_17030</name>
</gene>
<evidence type="ECO:0000256" key="6">
    <source>
        <dbReference type="ARBA" id="ARBA00023235"/>
    </source>
</evidence>
<dbReference type="PANTHER" id="PTHR42946">
    <property type="entry name" value="PHOSPHOHEXOSE MUTASE"/>
    <property type="match status" value="1"/>
</dbReference>